<dbReference type="AlphaFoldDB" id="S3N196"/>
<evidence type="ECO:0000313" key="2">
    <source>
        <dbReference type="EMBL" id="EPF73895.1"/>
    </source>
</evidence>
<dbReference type="InterPro" id="IPR006674">
    <property type="entry name" value="HD_domain"/>
</dbReference>
<dbReference type="eggNOG" id="COG1418">
    <property type="taxonomic scope" value="Bacteria"/>
</dbReference>
<evidence type="ECO:0000259" key="1">
    <source>
        <dbReference type="Pfam" id="PF01966"/>
    </source>
</evidence>
<proteinExistence type="predicted"/>
<dbReference type="HOGENOM" id="CLU_070871_2_0_6"/>
<dbReference type="EMBL" id="ATGI01000022">
    <property type="protein sequence ID" value="EPF73895.1"/>
    <property type="molecule type" value="Genomic_DNA"/>
</dbReference>
<dbReference type="PANTHER" id="PTHR35569">
    <property type="entry name" value="CYANAMIDE HYDRATASE DDI2-RELATED"/>
    <property type="match status" value="1"/>
</dbReference>
<keyword evidence="3" id="KW-1185">Reference proteome</keyword>
<name>S3N196_9GAMM</name>
<dbReference type="OrthoDB" id="8478129at2"/>
<evidence type="ECO:0000313" key="3">
    <source>
        <dbReference type="Proteomes" id="UP000014568"/>
    </source>
</evidence>
<dbReference type="Pfam" id="PF01966">
    <property type="entry name" value="HD"/>
    <property type="match status" value="1"/>
</dbReference>
<comment type="caution">
    <text evidence="2">The sequence shown here is derived from an EMBL/GenBank/DDBJ whole genome shotgun (WGS) entry which is preliminary data.</text>
</comment>
<dbReference type="RefSeq" id="WP_016656181.1">
    <property type="nucleotide sequence ID" value="NZ_KE340353.1"/>
</dbReference>
<accession>S3N196</accession>
<gene>
    <name evidence="2" type="ORF">F945_01774</name>
</gene>
<protein>
    <recommendedName>
        <fullName evidence="1">HD domain-containing protein</fullName>
    </recommendedName>
</protein>
<feature type="domain" description="HD" evidence="1">
    <location>
        <begin position="83"/>
        <end position="172"/>
    </location>
</feature>
<sequence>MSITKIGSFSWMQMTNGHLKAKEKIKLANTIIIPSVMGIIRTQLKSENHIEDNIALDNIKVPDSKIIVEAIKELDGNADTAIINHSWRTYFWGAALGHIHNREYDPEVLLVSSLFHDLGLTDAYRKTKGCKCFTYESAIQFEKKAQEISYDEQKSIKVKDAICMHMNGFIDENNEPEIILLQQGASCDVIGDKLYTIPKDFRNELLRKYPRENFNKIFKGLLAEENKSVKESRTNFLSKLGLTMMISMNPDKD</sequence>
<dbReference type="Proteomes" id="UP000014568">
    <property type="component" value="Unassembled WGS sequence"/>
</dbReference>
<dbReference type="PATRIC" id="fig|421052.3.peg.1731"/>
<reference evidence="2 3" key="1">
    <citation type="submission" date="2013-06" db="EMBL/GenBank/DDBJ databases">
        <title>The Genome Sequence of Acinetobacter rudis CIP 110305.</title>
        <authorList>
            <consortium name="The Broad Institute Genome Sequencing Platform"/>
            <consortium name="The Broad Institute Genome Sequencing Center for Infectious Disease"/>
            <person name="Cerqueira G."/>
            <person name="Feldgarden M."/>
            <person name="Courvalin P."/>
            <person name="Perichon B."/>
            <person name="Grillot-Courvalin C."/>
            <person name="Clermont D."/>
            <person name="Rocha E."/>
            <person name="Yoon E.-J."/>
            <person name="Nemec A."/>
            <person name="Young S.K."/>
            <person name="Zeng Q."/>
            <person name="Gargeya S."/>
            <person name="Fitzgerald M."/>
            <person name="Abouelleil A."/>
            <person name="Alvarado L."/>
            <person name="Berlin A.M."/>
            <person name="Chapman S.B."/>
            <person name="Dewar J."/>
            <person name="Goldberg J."/>
            <person name="Griggs A."/>
            <person name="Gujja S."/>
            <person name="Hansen M."/>
            <person name="Howarth C."/>
            <person name="Imamovic A."/>
            <person name="Larimer J."/>
            <person name="McCowan C."/>
            <person name="Murphy C."/>
            <person name="Pearson M."/>
            <person name="Priest M."/>
            <person name="Roberts A."/>
            <person name="Saif S."/>
            <person name="Shea T."/>
            <person name="Sykes S."/>
            <person name="Wortman J."/>
            <person name="Nusbaum C."/>
            <person name="Birren B."/>
        </authorList>
    </citation>
    <scope>NUCLEOTIDE SEQUENCE [LARGE SCALE GENOMIC DNA]</scope>
    <source>
        <strain evidence="2 3">CIP 110305</strain>
    </source>
</reference>
<organism evidence="2 3">
    <name type="scientific">Acinetobacter rudis CIP 110305</name>
    <dbReference type="NCBI Taxonomy" id="421052"/>
    <lineage>
        <taxon>Bacteria</taxon>
        <taxon>Pseudomonadati</taxon>
        <taxon>Pseudomonadota</taxon>
        <taxon>Gammaproteobacteria</taxon>
        <taxon>Moraxellales</taxon>
        <taxon>Moraxellaceae</taxon>
        <taxon>Acinetobacter</taxon>
    </lineage>
</organism>
<dbReference type="PANTHER" id="PTHR35569:SF1">
    <property type="entry name" value="CYANAMIDE HYDRATASE DDI2-RELATED"/>
    <property type="match status" value="1"/>
</dbReference>
<dbReference type="Gene3D" id="1.10.3210.10">
    <property type="entry name" value="Hypothetical protein af1432"/>
    <property type="match status" value="1"/>
</dbReference>
<dbReference type="SUPFAM" id="SSF109604">
    <property type="entry name" value="HD-domain/PDEase-like"/>
    <property type="match status" value="1"/>
</dbReference>